<evidence type="ECO:0000313" key="2">
    <source>
        <dbReference type="WBParaSite" id="SMUV_0000116001-mRNA-1"/>
    </source>
</evidence>
<proteinExistence type="predicted"/>
<dbReference type="STRING" id="451379.A0A0N5AAI4"/>
<keyword evidence="1" id="KW-1185">Reference proteome</keyword>
<name>A0A0N5AAI4_9BILA</name>
<protein>
    <submittedName>
        <fullName evidence="2">RNase H domain-containing protein</fullName>
    </submittedName>
</protein>
<organism evidence="1 2">
    <name type="scientific">Syphacia muris</name>
    <dbReference type="NCBI Taxonomy" id="451379"/>
    <lineage>
        <taxon>Eukaryota</taxon>
        <taxon>Metazoa</taxon>
        <taxon>Ecdysozoa</taxon>
        <taxon>Nematoda</taxon>
        <taxon>Chromadorea</taxon>
        <taxon>Rhabditida</taxon>
        <taxon>Spirurina</taxon>
        <taxon>Oxyuridomorpha</taxon>
        <taxon>Oxyuroidea</taxon>
        <taxon>Oxyuridae</taxon>
        <taxon>Syphacia</taxon>
    </lineage>
</organism>
<accession>A0A0N5AAI4</accession>
<sequence length="152" mass="17392">LHRKHDKICFFSDGSFKLNKSEWRINTVKDNYGLCQTIWQFANGTVIEDVERLKCIGYGWNKRVFQLGNFALKTMNLKGNALKHCFKSSNQAQNCLSGAVNLLIRGTMLLIKLQNDGNVQKLYAYCIPHDPVDNAEHLAVLVQKSEQLDNYI</sequence>
<reference evidence="2" key="1">
    <citation type="submission" date="2017-02" db="UniProtKB">
        <authorList>
            <consortium name="WormBaseParasite"/>
        </authorList>
    </citation>
    <scope>IDENTIFICATION</scope>
</reference>
<dbReference type="WBParaSite" id="SMUV_0000116001-mRNA-1">
    <property type="protein sequence ID" value="SMUV_0000116001-mRNA-1"/>
    <property type="gene ID" value="SMUV_0000116001"/>
</dbReference>
<dbReference type="AlphaFoldDB" id="A0A0N5AAI4"/>
<evidence type="ECO:0000313" key="1">
    <source>
        <dbReference type="Proteomes" id="UP000046393"/>
    </source>
</evidence>
<dbReference type="Proteomes" id="UP000046393">
    <property type="component" value="Unplaced"/>
</dbReference>